<keyword evidence="2" id="KW-1185">Reference proteome</keyword>
<dbReference type="PROSITE" id="PS51257">
    <property type="entry name" value="PROKAR_LIPOPROTEIN"/>
    <property type="match status" value="1"/>
</dbReference>
<dbReference type="Gene3D" id="3.30.310.170">
    <property type="entry name" value="Outer membrane protein assembly factor BamC"/>
    <property type="match status" value="1"/>
</dbReference>
<dbReference type="OrthoDB" id="6199301at2"/>
<protein>
    <submittedName>
        <fullName evidence="1">Beta-barrel assembly machine subunit BamC</fullName>
    </submittedName>
</protein>
<dbReference type="AlphaFoldDB" id="A0A1I3TUP9"/>
<gene>
    <name evidence="1" type="ORF">SAMN05216429_105128</name>
</gene>
<organism evidence="1 2">
    <name type="scientific">Marinobacter persicus</name>
    <dbReference type="NCBI Taxonomy" id="930118"/>
    <lineage>
        <taxon>Bacteria</taxon>
        <taxon>Pseudomonadati</taxon>
        <taxon>Pseudomonadota</taxon>
        <taxon>Gammaproteobacteria</taxon>
        <taxon>Pseudomonadales</taxon>
        <taxon>Marinobacteraceae</taxon>
        <taxon>Marinobacter</taxon>
    </lineage>
</organism>
<name>A0A1I3TUP9_9GAMM</name>
<dbReference type="Proteomes" id="UP000199445">
    <property type="component" value="Unassembled WGS sequence"/>
</dbReference>
<dbReference type="Pfam" id="PF06804">
    <property type="entry name" value="Lipoprotein_18"/>
    <property type="match status" value="1"/>
</dbReference>
<evidence type="ECO:0000313" key="2">
    <source>
        <dbReference type="Proteomes" id="UP000199445"/>
    </source>
</evidence>
<dbReference type="InterPro" id="IPR042268">
    <property type="entry name" value="BamC_C"/>
</dbReference>
<dbReference type="InterPro" id="IPR010653">
    <property type="entry name" value="NlpB/DapX"/>
</dbReference>
<evidence type="ECO:0000313" key="1">
    <source>
        <dbReference type="EMBL" id="SFJ73366.1"/>
    </source>
</evidence>
<reference evidence="1 2" key="1">
    <citation type="submission" date="2016-10" db="EMBL/GenBank/DDBJ databases">
        <authorList>
            <person name="de Groot N.N."/>
        </authorList>
    </citation>
    <scope>NUCLEOTIDE SEQUENCE [LARGE SCALE GENOMIC DNA]</scope>
    <source>
        <strain evidence="1 2">IBRC-M 10445</strain>
    </source>
</reference>
<sequence length="364" mass="40829">MPVLARARIQVLKASRPLAGILFVTTLAGCSLVEDRSERYVNAPEGKPIQLPEGADSDRLAEAMPIRSINTDDSRRLYPSSVPRPPDMTSDILDENYVIEELDGRVWLLVNEVPGRLWPAVQGWMNESGLGVAHDSPQLGLQQSELANFSKRSRQLVGLSDDATADEPRIIVQTRLAPGIRRKTTEIRVRQLELEQSPDGLMSWQDQQASAEARKQQKALLADLGAYLQGREETQSVSRAASGMVAEPLVRLLSNDNDVAQAITIELDYGRSWAEVNRSLEEIGASVQDLNRSEGWLEVDFRNQDERTPGWFAWFSNKAEPMHTHTVRIEQGDDVQRVTVEQVENYEGEMTPSDLLTQLFDHLY</sequence>
<accession>A0A1I3TUP9</accession>
<dbReference type="EMBL" id="FOSC01000005">
    <property type="protein sequence ID" value="SFJ73366.1"/>
    <property type="molecule type" value="Genomic_DNA"/>
</dbReference>
<proteinExistence type="predicted"/>